<keyword evidence="1" id="KW-0812">Transmembrane</keyword>
<feature type="transmembrane region" description="Helical" evidence="1">
    <location>
        <begin position="7"/>
        <end position="29"/>
    </location>
</feature>
<dbReference type="RefSeq" id="WP_117418207.1">
    <property type="nucleotide sequence ID" value="NZ_QOHO01000056.1"/>
</dbReference>
<evidence type="ECO:0000256" key="1">
    <source>
        <dbReference type="SAM" id="Phobius"/>
    </source>
</evidence>
<name>A0A3E2N9H3_9FIRM</name>
<sequence>MKKFAKNLLFILGLLFLLLFLVLIIYEYYLLKSRLLVVPDLIFASFLLSGILFLIPGISCMAVSYVLKRKELKS</sequence>
<feature type="transmembrane region" description="Helical" evidence="1">
    <location>
        <begin position="41"/>
        <end position="67"/>
    </location>
</feature>
<dbReference type="AlphaFoldDB" id="A0A3E2N9H3"/>
<evidence type="ECO:0008006" key="4">
    <source>
        <dbReference type="Google" id="ProtNLM"/>
    </source>
</evidence>
<protein>
    <recommendedName>
        <fullName evidence="4">DUF3955 domain-containing protein</fullName>
    </recommendedName>
</protein>
<keyword evidence="1" id="KW-1133">Transmembrane helix</keyword>
<dbReference type="Proteomes" id="UP000260680">
    <property type="component" value="Unassembled WGS sequence"/>
</dbReference>
<keyword evidence="1" id="KW-0472">Membrane</keyword>
<accession>A0A3E2N9H3</accession>
<proteinExistence type="predicted"/>
<evidence type="ECO:0000313" key="2">
    <source>
        <dbReference type="EMBL" id="RFZ77653.1"/>
    </source>
</evidence>
<dbReference type="OrthoDB" id="9929681at2"/>
<reference evidence="2 3" key="1">
    <citation type="submission" date="2018-07" db="EMBL/GenBank/DDBJ databases">
        <title>New species, Clostridium PI-S10-A1B.</title>
        <authorList>
            <person name="Krishna G."/>
            <person name="Summeta K."/>
            <person name="Shikha S."/>
            <person name="Prabhu P.B."/>
            <person name="Suresh K."/>
        </authorList>
    </citation>
    <scope>NUCLEOTIDE SEQUENCE [LARGE SCALE GENOMIC DNA]</scope>
    <source>
        <strain evidence="2 3">PI-S10-A1B</strain>
    </source>
</reference>
<organism evidence="2 3">
    <name type="scientific">Lacrimispora amygdalina</name>
    <dbReference type="NCBI Taxonomy" id="253257"/>
    <lineage>
        <taxon>Bacteria</taxon>
        <taxon>Bacillati</taxon>
        <taxon>Bacillota</taxon>
        <taxon>Clostridia</taxon>
        <taxon>Lachnospirales</taxon>
        <taxon>Lachnospiraceae</taxon>
        <taxon>Lacrimispora</taxon>
    </lineage>
</organism>
<gene>
    <name evidence="2" type="ORF">DS742_17155</name>
</gene>
<dbReference type="EMBL" id="QOHO01000056">
    <property type="protein sequence ID" value="RFZ77653.1"/>
    <property type="molecule type" value="Genomic_DNA"/>
</dbReference>
<evidence type="ECO:0000313" key="3">
    <source>
        <dbReference type="Proteomes" id="UP000260680"/>
    </source>
</evidence>
<comment type="caution">
    <text evidence="2">The sequence shown here is derived from an EMBL/GenBank/DDBJ whole genome shotgun (WGS) entry which is preliminary data.</text>
</comment>